<name>A0ACC5X941_PANGG</name>
<reference evidence="1 2" key="1">
    <citation type="journal article" date="2022" name="bioRxiv">
        <title>An ancient truncated duplication of the anti-Mullerian hormone receptor type 2 gene is a potential conserved master sex determinant in the Pangasiidae catfish family.</title>
        <authorList>
            <person name="Wen M."/>
            <person name="Pan Q."/>
            <person name="Jouanno E."/>
            <person name="Montfort J."/>
            <person name="Zahm M."/>
            <person name="Cabau C."/>
            <person name="Klopp C."/>
            <person name="Iampietro C."/>
            <person name="Roques C."/>
            <person name="Bouchez O."/>
            <person name="Castinel A."/>
            <person name="Donnadieu C."/>
            <person name="Parrinello H."/>
            <person name="Poncet C."/>
            <person name="Belmonte E."/>
            <person name="Gautier V."/>
            <person name="Avarre J.-C."/>
            <person name="Dugue R."/>
            <person name="Gustiano R."/>
            <person name="Ha T.T.T."/>
            <person name="Campet M."/>
            <person name="Sriphairoj K."/>
            <person name="Ribolli J."/>
            <person name="de Almeida F.L."/>
            <person name="Desvignes T."/>
            <person name="Postlethwait J.H."/>
            <person name="Bucao C.F."/>
            <person name="Robinson-Rechavi M."/>
            <person name="Bobe J."/>
            <person name="Herpin A."/>
            <person name="Guiguen Y."/>
        </authorList>
    </citation>
    <scope>NUCLEOTIDE SEQUENCE [LARGE SCALE GENOMIC DNA]</scope>
    <source>
        <strain evidence="1">YG-Dec2019</strain>
    </source>
</reference>
<dbReference type="EMBL" id="CM040469">
    <property type="protein sequence ID" value="MCI4387589.1"/>
    <property type="molecule type" value="Genomic_DNA"/>
</dbReference>
<evidence type="ECO:0000313" key="2">
    <source>
        <dbReference type="Proteomes" id="UP000829447"/>
    </source>
</evidence>
<keyword evidence="2" id="KW-1185">Reference proteome</keyword>
<gene>
    <name evidence="1" type="ORF">PGIGA_G00075930</name>
</gene>
<evidence type="ECO:0000313" key="1">
    <source>
        <dbReference type="EMBL" id="MCI4387589.1"/>
    </source>
</evidence>
<sequence length="430" mass="47199">MQLTVVFACLVISAASAAQSDSTVACYMDAPMQHMFFTVDPFLCTHIIYSTAYIGDDLSLKTLSLDVDPFSSMLKMLKDRNPALKMLLGVGVKQTRLEVLSQQQITLDNFINSTLKYVKKNNYDGVELTWLENDTDETLRNTETLTSFIKELRGWIDQADNKSLLVSVSLLDQSNHISTRIDKKTLSQYVDFICLLPLSLNNVQIDNTVKYWQDQVDPKKLILALPAIVQQPRKRQNSSQSRIVGINPERKVEQMNGPGLIIAKQVCQAIKSGQKELKTLTKLESSQSHGEDVSWLLQKGLGGMVTTGILTMGIVITGMATMDIVITGIVTMGIVIMGMVTMGIVIMGMVTMGIVTTGMVIMGIVITGMVTMGIVITGMVTMGIVITDTIITDTITTDIGTMGMATIVTMLTVITFRKSVCIMVIINRSN</sequence>
<comment type="caution">
    <text evidence="1">The sequence shown here is derived from an EMBL/GenBank/DDBJ whole genome shotgun (WGS) entry which is preliminary data.</text>
</comment>
<organism evidence="1 2">
    <name type="scientific">Pangasianodon gigas</name>
    <name type="common">Mekong giant catfish</name>
    <name type="synonym">Pangasius gigas</name>
    <dbReference type="NCBI Taxonomy" id="30993"/>
    <lineage>
        <taxon>Eukaryota</taxon>
        <taxon>Metazoa</taxon>
        <taxon>Chordata</taxon>
        <taxon>Craniata</taxon>
        <taxon>Vertebrata</taxon>
        <taxon>Euteleostomi</taxon>
        <taxon>Actinopterygii</taxon>
        <taxon>Neopterygii</taxon>
        <taxon>Teleostei</taxon>
        <taxon>Ostariophysi</taxon>
        <taxon>Siluriformes</taxon>
        <taxon>Pangasiidae</taxon>
        <taxon>Pangasianodon</taxon>
    </lineage>
</organism>
<proteinExistence type="predicted"/>
<accession>A0ACC5X941</accession>
<protein>
    <submittedName>
        <fullName evidence="1">Uncharacterized protein</fullName>
    </submittedName>
</protein>
<dbReference type="Proteomes" id="UP000829447">
    <property type="component" value="Linkage Group LG16"/>
</dbReference>